<feature type="transmembrane region" description="Helical" evidence="8">
    <location>
        <begin position="242"/>
        <end position="261"/>
    </location>
</feature>
<reference evidence="10" key="1">
    <citation type="journal article" date="2023" name="Commun. Biol.">
        <title>Genome analysis of Parmales, the sister group of diatoms, reveals the evolutionary specialization of diatoms from phago-mixotrophs to photoautotrophs.</title>
        <authorList>
            <person name="Ban H."/>
            <person name="Sato S."/>
            <person name="Yoshikawa S."/>
            <person name="Yamada K."/>
            <person name="Nakamura Y."/>
            <person name="Ichinomiya M."/>
            <person name="Sato N."/>
            <person name="Blanc-Mathieu R."/>
            <person name="Endo H."/>
            <person name="Kuwata A."/>
            <person name="Ogata H."/>
        </authorList>
    </citation>
    <scope>NUCLEOTIDE SEQUENCE [LARGE SCALE GENOMIC DNA]</scope>
</reference>
<feature type="transmembrane region" description="Helical" evidence="8">
    <location>
        <begin position="204"/>
        <end position="222"/>
    </location>
</feature>
<dbReference type="PANTHER" id="PTHR31326">
    <property type="entry name" value="PROTEIN CLT2, CHLOROPLASTIC"/>
    <property type="match status" value="1"/>
</dbReference>
<evidence type="ECO:0000256" key="8">
    <source>
        <dbReference type="SAM" id="Phobius"/>
    </source>
</evidence>
<evidence type="ECO:0000256" key="5">
    <source>
        <dbReference type="ARBA" id="ARBA00022989"/>
    </source>
</evidence>
<accession>A0A9W7L7K5</accession>
<comment type="caution">
    <text evidence="9">The sequence shown here is derived from an EMBL/GenBank/DDBJ whole genome shotgun (WGS) entry which is preliminary data.</text>
</comment>
<dbReference type="PANTHER" id="PTHR31326:SF1">
    <property type="entry name" value="PROTEIN CLT2, CHLOROPLASTIC"/>
    <property type="match status" value="1"/>
</dbReference>
<evidence type="ECO:0000313" key="9">
    <source>
        <dbReference type="EMBL" id="GMI38621.1"/>
    </source>
</evidence>
<keyword evidence="3" id="KW-0813">Transport</keyword>
<dbReference type="GO" id="GO:0016020">
    <property type="term" value="C:membrane"/>
    <property type="evidence" value="ECO:0007669"/>
    <property type="project" value="UniProtKB-SubCell"/>
</dbReference>
<dbReference type="SUPFAM" id="SSF103481">
    <property type="entry name" value="Multidrug resistance efflux transporter EmrE"/>
    <property type="match status" value="1"/>
</dbReference>
<keyword evidence="6 8" id="KW-0472">Membrane</keyword>
<dbReference type="InterPro" id="IPR037185">
    <property type="entry name" value="EmrE-like"/>
</dbReference>
<feature type="region of interest" description="Disordered" evidence="7">
    <location>
        <begin position="497"/>
        <end position="532"/>
    </location>
</feature>
<feature type="compositionally biased region" description="Pro residues" evidence="7">
    <location>
        <begin position="21"/>
        <end position="37"/>
    </location>
</feature>
<protein>
    <submittedName>
        <fullName evidence="9">Uncharacterized protein</fullName>
    </submittedName>
</protein>
<evidence type="ECO:0000256" key="3">
    <source>
        <dbReference type="ARBA" id="ARBA00022448"/>
    </source>
</evidence>
<keyword evidence="10" id="KW-1185">Reference proteome</keyword>
<dbReference type="OrthoDB" id="416555at2759"/>
<dbReference type="Proteomes" id="UP001165065">
    <property type="component" value="Unassembled WGS sequence"/>
</dbReference>
<name>A0A9W7L7K5_9STRA</name>
<proteinExistence type="inferred from homology"/>
<feature type="region of interest" description="Disordered" evidence="7">
    <location>
        <begin position="1"/>
        <end position="44"/>
    </location>
</feature>
<feature type="transmembrane region" description="Helical" evidence="8">
    <location>
        <begin position="52"/>
        <end position="68"/>
    </location>
</feature>
<feature type="transmembrane region" description="Helical" evidence="8">
    <location>
        <begin position="344"/>
        <end position="364"/>
    </location>
</feature>
<dbReference type="EMBL" id="BRYA01001084">
    <property type="protein sequence ID" value="GMI38621.1"/>
    <property type="molecule type" value="Genomic_DNA"/>
</dbReference>
<dbReference type="InterPro" id="IPR013936">
    <property type="entry name" value="CRT-like"/>
</dbReference>
<feature type="transmembrane region" description="Helical" evidence="8">
    <location>
        <begin position="273"/>
        <end position="294"/>
    </location>
</feature>
<organism evidence="9 10">
    <name type="scientific">Triparma columacea</name>
    <dbReference type="NCBI Taxonomy" id="722753"/>
    <lineage>
        <taxon>Eukaryota</taxon>
        <taxon>Sar</taxon>
        <taxon>Stramenopiles</taxon>
        <taxon>Ochrophyta</taxon>
        <taxon>Bolidophyceae</taxon>
        <taxon>Parmales</taxon>
        <taxon>Triparmaceae</taxon>
        <taxon>Triparma</taxon>
    </lineage>
</organism>
<feature type="transmembrane region" description="Helical" evidence="8">
    <location>
        <begin position="170"/>
        <end position="192"/>
    </location>
</feature>
<comment type="similarity">
    <text evidence="2">Belongs to the CRT-like transporter family.</text>
</comment>
<evidence type="ECO:0000256" key="6">
    <source>
        <dbReference type="ARBA" id="ARBA00023136"/>
    </source>
</evidence>
<evidence type="ECO:0000256" key="2">
    <source>
        <dbReference type="ARBA" id="ARBA00006690"/>
    </source>
</evidence>
<dbReference type="AlphaFoldDB" id="A0A9W7L7K5"/>
<dbReference type="Pfam" id="PF08627">
    <property type="entry name" value="CRT-like"/>
    <property type="match status" value="1"/>
</dbReference>
<gene>
    <name evidence="9" type="ORF">TrCOL_g12770</name>
</gene>
<sequence>MATDAAEPLLPSNQPPAMSDLPPPPPFPSPPPIPPTETPKNVVRSNPKPPKLLVAVVFVVFVVLRAMDRVFNKRVLDRMPNYQLMYMNVLWPIGVQVATVLMCYVYIIYVNSECKKKGLPPKYDRTFFLPGSKCATKQGKPYSQLRLSLFSFWDELNAVLTSLPAPYISLTMQSILTNLNVVWTVVISVLYLGSKYHQNHWAGCLLIVVSGLAAVTVELTPGTGESLGSYVDANGDSHTTSTLWYVIFIIGTIPAGISNCYKEKCLKKAELDIMYACLWSGYWQILWGFVMFPINWIRMPEPAQQNYPGETWDYMKNTTICFFGDVPDKNNVQDQACAAGGGSAAYWFLWYLVFNVLFNVLLLWLTKYMSATWATIGTVLCLDLTSIFSMSKVLMGDEAEPITLEQGMGLVIAAIAMWVYNIQDEEEVLFATEGELLGENAEDESVLANARRSLNVSMNPGERSISFGMGSRASAEGRSQWGAPNRSKSEAFFRGAGAGAGARTGSDVDSAFSPGLEAGRTTWGGAKSRQVV</sequence>
<keyword evidence="5 8" id="KW-1133">Transmembrane helix</keyword>
<evidence type="ECO:0000313" key="10">
    <source>
        <dbReference type="Proteomes" id="UP001165065"/>
    </source>
</evidence>
<evidence type="ECO:0000256" key="7">
    <source>
        <dbReference type="SAM" id="MobiDB-lite"/>
    </source>
</evidence>
<evidence type="ECO:0000256" key="4">
    <source>
        <dbReference type="ARBA" id="ARBA00022692"/>
    </source>
</evidence>
<feature type="transmembrane region" description="Helical" evidence="8">
    <location>
        <begin position="89"/>
        <end position="109"/>
    </location>
</feature>
<evidence type="ECO:0000256" key="1">
    <source>
        <dbReference type="ARBA" id="ARBA00004141"/>
    </source>
</evidence>
<keyword evidence="4 8" id="KW-0812">Transmembrane</keyword>
<comment type="subcellular location">
    <subcellularLocation>
        <location evidence="1">Membrane</location>
        <topology evidence="1">Multi-pass membrane protein</topology>
    </subcellularLocation>
</comment>